<dbReference type="Pfam" id="PF09699">
    <property type="entry name" value="Paired_CXXCH_1"/>
    <property type="match status" value="1"/>
</dbReference>
<dbReference type="Pfam" id="PF13432">
    <property type="entry name" value="TPR_16"/>
    <property type="match status" value="2"/>
</dbReference>
<dbReference type="Pfam" id="PF14559">
    <property type="entry name" value="TPR_19"/>
    <property type="match status" value="1"/>
</dbReference>
<dbReference type="InterPro" id="IPR050498">
    <property type="entry name" value="Ycf3"/>
</dbReference>
<evidence type="ECO:0000313" key="6">
    <source>
        <dbReference type="EMBL" id="ABJ85525.1"/>
    </source>
</evidence>
<dbReference type="InterPro" id="IPR019734">
    <property type="entry name" value="TPR_rpt"/>
</dbReference>
<evidence type="ECO:0000259" key="5">
    <source>
        <dbReference type="Pfam" id="PF09699"/>
    </source>
</evidence>
<gene>
    <name evidence="6" type="ordered locus">Acid_4566</name>
</gene>
<proteinExistence type="predicted"/>
<dbReference type="InterPro" id="IPR036280">
    <property type="entry name" value="Multihaem_cyt_sf"/>
</dbReference>
<dbReference type="eggNOG" id="COG0457">
    <property type="taxonomic scope" value="Bacteria"/>
</dbReference>
<dbReference type="Pfam" id="PF13181">
    <property type="entry name" value="TPR_8"/>
    <property type="match status" value="1"/>
</dbReference>
<feature type="chain" id="PRO_5004162663" evidence="4">
    <location>
        <begin position="28"/>
        <end position="748"/>
    </location>
</feature>
<evidence type="ECO:0000256" key="4">
    <source>
        <dbReference type="SAM" id="SignalP"/>
    </source>
</evidence>
<dbReference type="AlphaFoldDB" id="Q01XU0"/>
<feature type="repeat" description="TPR" evidence="3">
    <location>
        <begin position="463"/>
        <end position="496"/>
    </location>
</feature>
<name>Q01XU0_SOLUE</name>
<dbReference type="SUPFAM" id="SSF48695">
    <property type="entry name" value="Multiheme cytochromes"/>
    <property type="match status" value="1"/>
</dbReference>
<organism evidence="6">
    <name type="scientific">Solibacter usitatus (strain Ellin6076)</name>
    <dbReference type="NCBI Taxonomy" id="234267"/>
    <lineage>
        <taxon>Bacteria</taxon>
        <taxon>Pseudomonadati</taxon>
        <taxon>Acidobacteriota</taxon>
        <taxon>Terriglobia</taxon>
        <taxon>Bryobacterales</taxon>
        <taxon>Solibacteraceae</taxon>
        <taxon>Candidatus Solibacter</taxon>
    </lineage>
</organism>
<dbReference type="InterPro" id="IPR010177">
    <property type="entry name" value="Paired_CXXCH_1"/>
</dbReference>
<sequence length="748" mass="81344" precursor="true">MPRARLLWLIPAALVVFLKAQIPPAAAPANQYVDSRLCASCHGMIADSYARTGMGHSFFRPQPAKMPEDLSRGNPFHHLPSDTWYAMSQRDGAYYQRRWRTGPDGSELYAQESRIDYVMGSGNHVRSYLHRTDRGSLIELPLAWYSENGGTWALSPGRDRDYILPPRTIAYECMFCHNAYPRIPAGHDEPGSEALYTGALPEGIDCQRCHGPGGNHVRAAHTPGATSEAVRGAIVNPARLSGDRQLEVCMQCHLETTSLPLPHSIQRYGRGPFSYNPGEPLGNFLLFFDHAPGSKYQDDFEIAHSAYRLRKSQCFLRSAGKLTCTTCHNPHDVPRGEQAALHYNRVCAQCHASVAAANHPASADCVGCHMPRRRTQDVIHAVMTDHLIQRRPPAAPLAQIAERQEFDSNQYRGEVAAYYPAPLPKTAENALYLAVAQVSQKSDLAKGLPRLAAEVARQKPAPAEFYVELGQAWMSARKFANAIAAFEEAARRSPDSPVVAVNLADALTEGGQPERAIAVLNRAIRATQEDPLLRYQLGITQTAAGRSAEAIAAFRQTIALDPDLAEAHNLLGAALAGAGNLDEAQRELTAALAIHPDNADALGNLGHLLAARGDFAAAVLPFARAVQLKPGDGEVRINYAVALGSLGRLEEAGQQIDAAIKADPKSAGARNLKGRLLERQGRPDEALKQFLEVLRLHPDFALAHLDAARIFASKGDRAAAIQHLRQAAASSEPNIRRQAVAALEQLGR</sequence>
<dbReference type="PANTHER" id="PTHR44858">
    <property type="entry name" value="TETRATRICOPEPTIDE REPEAT PROTEIN 6"/>
    <property type="match status" value="1"/>
</dbReference>
<dbReference type="KEGG" id="sus:Acid_4566"/>
<dbReference type="SUPFAM" id="SSF48452">
    <property type="entry name" value="TPR-like"/>
    <property type="match status" value="1"/>
</dbReference>
<dbReference type="EMBL" id="CP000473">
    <property type="protein sequence ID" value="ABJ85525.1"/>
    <property type="molecule type" value="Genomic_DNA"/>
</dbReference>
<dbReference type="PROSITE" id="PS50005">
    <property type="entry name" value="TPR"/>
    <property type="match status" value="5"/>
</dbReference>
<feature type="domain" description="Doubled CXXCH motif" evidence="5">
    <location>
        <begin position="323"/>
        <end position="355"/>
    </location>
</feature>
<evidence type="ECO:0000256" key="2">
    <source>
        <dbReference type="ARBA" id="ARBA00022803"/>
    </source>
</evidence>
<dbReference type="OrthoDB" id="9814800at2"/>
<evidence type="ECO:0000256" key="3">
    <source>
        <dbReference type="PROSITE-ProRule" id="PRU00339"/>
    </source>
</evidence>
<dbReference type="Pfam" id="PF13174">
    <property type="entry name" value="TPR_6"/>
    <property type="match status" value="1"/>
</dbReference>
<dbReference type="PANTHER" id="PTHR44858:SF1">
    <property type="entry name" value="UDP-N-ACETYLGLUCOSAMINE--PEPTIDE N-ACETYLGLUCOSAMINYLTRANSFERASE SPINDLY-RELATED"/>
    <property type="match status" value="1"/>
</dbReference>
<feature type="signal peptide" evidence="4">
    <location>
        <begin position="1"/>
        <end position="27"/>
    </location>
</feature>
<dbReference type="CDD" id="cd08168">
    <property type="entry name" value="Cytochrom_C3"/>
    <property type="match status" value="1"/>
</dbReference>
<feature type="repeat" description="TPR" evidence="3">
    <location>
        <begin position="531"/>
        <end position="564"/>
    </location>
</feature>
<protein>
    <submittedName>
        <fullName evidence="6">Tetratricopeptide TPR_2 repeat protein</fullName>
    </submittedName>
</protein>
<feature type="repeat" description="TPR" evidence="3">
    <location>
        <begin position="667"/>
        <end position="700"/>
    </location>
</feature>
<keyword evidence="1" id="KW-0677">Repeat</keyword>
<reference evidence="6" key="1">
    <citation type="submission" date="2006-10" db="EMBL/GenBank/DDBJ databases">
        <title>Complete sequence of Solibacter usitatus Ellin6076.</title>
        <authorList>
            <consortium name="US DOE Joint Genome Institute"/>
            <person name="Copeland A."/>
            <person name="Lucas S."/>
            <person name="Lapidus A."/>
            <person name="Barry K."/>
            <person name="Detter J.C."/>
            <person name="Glavina del Rio T."/>
            <person name="Hammon N."/>
            <person name="Israni S."/>
            <person name="Dalin E."/>
            <person name="Tice H."/>
            <person name="Pitluck S."/>
            <person name="Thompson L.S."/>
            <person name="Brettin T."/>
            <person name="Bruce D."/>
            <person name="Han C."/>
            <person name="Tapia R."/>
            <person name="Gilna P."/>
            <person name="Schmutz J."/>
            <person name="Larimer F."/>
            <person name="Land M."/>
            <person name="Hauser L."/>
            <person name="Kyrpides N."/>
            <person name="Mikhailova N."/>
            <person name="Janssen P.H."/>
            <person name="Kuske C.R."/>
            <person name="Richardson P."/>
        </authorList>
    </citation>
    <scope>NUCLEOTIDE SEQUENCE</scope>
    <source>
        <strain evidence="6">Ellin6076</strain>
    </source>
</reference>
<dbReference type="Gene3D" id="1.10.1130.10">
    <property type="entry name" value="Flavocytochrome C3, Chain A"/>
    <property type="match status" value="1"/>
</dbReference>
<evidence type="ECO:0000256" key="1">
    <source>
        <dbReference type="ARBA" id="ARBA00022737"/>
    </source>
</evidence>
<accession>Q01XU0</accession>
<dbReference type="InterPro" id="IPR011990">
    <property type="entry name" value="TPR-like_helical_dom_sf"/>
</dbReference>
<dbReference type="Gene3D" id="3.90.10.10">
    <property type="entry name" value="Cytochrome C3"/>
    <property type="match status" value="1"/>
</dbReference>
<dbReference type="InParanoid" id="Q01XU0"/>
<dbReference type="Gene3D" id="1.25.40.10">
    <property type="entry name" value="Tetratricopeptide repeat domain"/>
    <property type="match status" value="1"/>
</dbReference>
<keyword evidence="2 3" id="KW-0802">TPR repeat</keyword>
<keyword evidence="4" id="KW-0732">Signal</keyword>
<feature type="repeat" description="TPR" evidence="3">
    <location>
        <begin position="565"/>
        <end position="598"/>
    </location>
</feature>
<dbReference type="HOGENOM" id="CLU_029191_0_0_0"/>
<feature type="repeat" description="TPR" evidence="3">
    <location>
        <begin position="599"/>
        <end position="632"/>
    </location>
</feature>
<dbReference type="STRING" id="234267.Acid_4566"/>
<dbReference type="SMART" id="SM00028">
    <property type="entry name" value="TPR"/>
    <property type="match status" value="8"/>
</dbReference>